<dbReference type="NCBIfam" id="TIGR02452">
    <property type="entry name" value="TIGR02452 family protein"/>
    <property type="match status" value="1"/>
</dbReference>
<dbReference type="Gene3D" id="3.40.220.10">
    <property type="entry name" value="Leucine Aminopeptidase, subunit E, domain 1"/>
    <property type="match status" value="1"/>
</dbReference>
<proteinExistence type="predicted"/>
<keyword evidence="4" id="KW-1185">Reference proteome</keyword>
<dbReference type="STRING" id="1051891.A0A0C3QVE8"/>
<dbReference type="InterPro" id="IPR019261">
    <property type="entry name" value="PARG_cat_microbial"/>
</dbReference>
<evidence type="ECO:0000256" key="1">
    <source>
        <dbReference type="SAM" id="MobiDB-lite"/>
    </source>
</evidence>
<reference evidence="4" key="2">
    <citation type="submission" date="2015-01" db="EMBL/GenBank/DDBJ databases">
        <title>Evolutionary Origins and Diversification of the Mycorrhizal Mutualists.</title>
        <authorList>
            <consortium name="DOE Joint Genome Institute"/>
            <consortium name="Mycorrhizal Genomics Consortium"/>
            <person name="Kohler A."/>
            <person name="Kuo A."/>
            <person name="Nagy L.G."/>
            <person name="Floudas D."/>
            <person name="Copeland A."/>
            <person name="Barry K.W."/>
            <person name="Cichocki N."/>
            <person name="Veneault-Fourrey C."/>
            <person name="LaButti K."/>
            <person name="Lindquist E.A."/>
            <person name="Lipzen A."/>
            <person name="Lundell T."/>
            <person name="Morin E."/>
            <person name="Murat C."/>
            <person name="Riley R."/>
            <person name="Ohm R."/>
            <person name="Sun H."/>
            <person name="Tunlid A."/>
            <person name="Henrissat B."/>
            <person name="Grigoriev I.V."/>
            <person name="Hibbett D.S."/>
            <person name="Martin F."/>
        </authorList>
    </citation>
    <scope>NUCLEOTIDE SEQUENCE [LARGE SCALE GENOMIC DNA]</scope>
    <source>
        <strain evidence="4">MUT 4182</strain>
    </source>
</reference>
<gene>
    <name evidence="3" type="ORF">M407DRAFT_185953</name>
</gene>
<accession>A0A0C3QVE8</accession>
<dbReference type="InterPro" id="IPR043472">
    <property type="entry name" value="Macro_dom-like"/>
</dbReference>
<feature type="non-terminal residue" evidence="3">
    <location>
        <position position="267"/>
    </location>
</feature>
<feature type="region of interest" description="Disordered" evidence="1">
    <location>
        <begin position="1"/>
        <end position="30"/>
    </location>
</feature>
<sequence length="267" mass="29597">MNYHPPGSNGMPPNQPPAQGGPGPQQPPQDELSLRRARLAQHTLAILQARPPLYQATDGRAYDLSVICNYLLDGTTFYSKNDEEIASWSNPTQPRTLFSQATTISVAERSTTAAARYYAAQYNDPDRIRVACLNFASPKRPGGSFREGTSAQEESLARSSTLILSLESATARPYYEERTRDGLHSHSMVYSPGVAFIKDDDGNPHPPYMANIVTSAAVNAGEVMYKRGASREVQKEIEREMEERMARILQLCELRRDRVLVLGCFGT</sequence>
<dbReference type="PIRSF" id="PIRSF014899">
    <property type="entry name" value="UCP014899"/>
    <property type="match status" value="1"/>
</dbReference>
<evidence type="ECO:0000313" key="4">
    <source>
        <dbReference type="Proteomes" id="UP000054248"/>
    </source>
</evidence>
<dbReference type="OrthoDB" id="9985428at2759"/>
<reference evidence="3 4" key="1">
    <citation type="submission" date="2014-04" db="EMBL/GenBank/DDBJ databases">
        <authorList>
            <consortium name="DOE Joint Genome Institute"/>
            <person name="Kuo A."/>
            <person name="Girlanda M."/>
            <person name="Perotto S."/>
            <person name="Kohler A."/>
            <person name="Nagy L.G."/>
            <person name="Floudas D."/>
            <person name="Copeland A."/>
            <person name="Barry K.W."/>
            <person name="Cichocki N."/>
            <person name="Veneault-Fourrey C."/>
            <person name="LaButti K."/>
            <person name="Lindquist E.A."/>
            <person name="Lipzen A."/>
            <person name="Lundell T."/>
            <person name="Morin E."/>
            <person name="Murat C."/>
            <person name="Sun H."/>
            <person name="Tunlid A."/>
            <person name="Henrissat B."/>
            <person name="Grigoriev I.V."/>
            <person name="Hibbett D.S."/>
            <person name="Martin F."/>
            <person name="Nordberg H.P."/>
            <person name="Cantor M.N."/>
            <person name="Hua S.X."/>
        </authorList>
    </citation>
    <scope>NUCLEOTIDE SEQUENCE [LARGE SCALE GENOMIC DNA]</scope>
    <source>
        <strain evidence="3 4">MUT 4182</strain>
    </source>
</reference>
<organism evidence="3 4">
    <name type="scientific">Tulasnella calospora MUT 4182</name>
    <dbReference type="NCBI Taxonomy" id="1051891"/>
    <lineage>
        <taxon>Eukaryota</taxon>
        <taxon>Fungi</taxon>
        <taxon>Dikarya</taxon>
        <taxon>Basidiomycota</taxon>
        <taxon>Agaricomycotina</taxon>
        <taxon>Agaricomycetes</taxon>
        <taxon>Cantharellales</taxon>
        <taxon>Tulasnellaceae</taxon>
        <taxon>Tulasnella</taxon>
    </lineage>
</organism>
<dbReference type="HOGENOM" id="CLU_024412_4_0_1"/>
<evidence type="ECO:0000313" key="3">
    <source>
        <dbReference type="EMBL" id="KIO33561.1"/>
    </source>
</evidence>
<dbReference type="InterPro" id="IPR012664">
    <property type="entry name" value="CHP02452"/>
</dbReference>
<evidence type="ECO:0000259" key="2">
    <source>
        <dbReference type="Pfam" id="PF10021"/>
    </source>
</evidence>
<dbReference type="Proteomes" id="UP000054248">
    <property type="component" value="Unassembled WGS sequence"/>
</dbReference>
<dbReference type="EMBL" id="KN822947">
    <property type="protein sequence ID" value="KIO33561.1"/>
    <property type="molecule type" value="Genomic_DNA"/>
</dbReference>
<name>A0A0C3QVE8_9AGAM</name>
<dbReference type="AlphaFoldDB" id="A0A0C3QVE8"/>
<dbReference type="PANTHER" id="PTHR35596:SF1">
    <property type="entry name" value="MICROBIAL-TYPE PARG CATALYTIC DOMAIN-CONTAINING PROTEIN"/>
    <property type="match status" value="1"/>
</dbReference>
<feature type="domain" description="Microbial-type PARG catalytic" evidence="2">
    <location>
        <begin position="40"/>
        <end position="199"/>
    </location>
</feature>
<dbReference type="Pfam" id="PF10021">
    <property type="entry name" value="PARG_cat_microb"/>
    <property type="match status" value="1"/>
</dbReference>
<dbReference type="PANTHER" id="PTHR35596">
    <property type="entry name" value="DUF2263 DOMAIN-CONTAINING PROTEIN"/>
    <property type="match status" value="1"/>
</dbReference>
<protein>
    <recommendedName>
        <fullName evidence="2">Microbial-type PARG catalytic domain-containing protein</fullName>
    </recommendedName>
</protein>